<dbReference type="GO" id="GO:0006351">
    <property type="term" value="P:DNA-templated transcription"/>
    <property type="evidence" value="ECO:0007669"/>
    <property type="project" value="InterPro"/>
</dbReference>
<dbReference type="GO" id="GO:0000981">
    <property type="term" value="F:DNA-binding transcription factor activity, RNA polymerase II-specific"/>
    <property type="evidence" value="ECO:0007669"/>
    <property type="project" value="InterPro"/>
</dbReference>
<dbReference type="SMART" id="SM00066">
    <property type="entry name" value="GAL4"/>
    <property type="match status" value="1"/>
</dbReference>
<dbReference type="CDD" id="cd12148">
    <property type="entry name" value="fungal_TF_MHR"/>
    <property type="match status" value="1"/>
</dbReference>
<proteinExistence type="predicted"/>
<dbReference type="InterPro" id="IPR051127">
    <property type="entry name" value="Fungal_SecMet_Regulators"/>
</dbReference>
<evidence type="ECO:0000259" key="7">
    <source>
        <dbReference type="PROSITE" id="PS50048"/>
    </source>
</evidence>
<keyword evidence="2" id="KW-0805">Transcription regulation</keyword>
<dbReference type="InterPro" id="IPR036864">
    <property type="entry name" value="Zn2-C6_fun-type_DNA-bd_sf"/>
</dbReference>
<feature type="compositionally biased region" description="Polar residues" evidence="6">
    <location>
        <begin position="428"/>
        <end position="440"/>
    </location>
</feature>
<dbReference type="Gene3D" id="3.40.50.1820">
    <property type="entry name" value="alpha/beta hydrolase"/>
    <property type="match status" value="1"/>
</dbReference>
<evidence type="ECO:0000256" key="4">
    <source>
        <dbReference type="ARBA" id="ARBA00023163"/>
    </source>
</evidence>
<keyword evidence="9" id="KW-1185">Reference proteome</keyword>
<evidence type="ECO:0000256" key="6">
    <source>
        <dbReference type="SAM" id="MobiDB-lite"/>
    </source>
</evidence>
<gene>
    <name evidence="8" type="ORF">QBC46DRAFT_269289</name>
</gene>
<sequence>MAEQTTTLRVPHLGGINVGHRLSTPTLDGSKPTLVLFNPFTATADYYLPEFKNNALRDALNLVAVEPLGHGHTKALATEQFTYWDSAIMTLQLLDNLGVDKFFALGTSQGGWIATRLALLAPERVLGVIPVGSSMDYESPRSRELGCWDGPAATSGLVTLAGSYAPVNDFEPGDAYYDFLMDIGFGKFEKSTRDFWAKTIRDNYNGDEGKRRICMAAVCLATRDGIRERVPYVKCPVLWFQGSDDVVFSLKMAEEDIKLFTNSVKAELVPCEGGVHFLSHTHADKLHQGILDFVNTWKNGSEQVEQARDSQPGATPTSAAFPQGQGADHDTPNRPGKRRRVALACANCRQRKSRCDGRRPSCSLCTELGCDCVYEQGGVTTNLTVGRSYLDRLERRLSDIEAALERVQDTQATAMTDKRGESQDVAVTENSVSPRASSPSLVYRSNGGLGELDTAEDPIDGMGAIQFADEEDSAYFGPSSNIAFLRHVRLAQARVGDLGQSLLPSPSNPARDVAGGMSVSRPHPVDPGTNAWQSRDRAYGSVNIYTLPSEARTWSLIKEYFQKTGQLLPFVHEESFCATYFEMKKSNFTKARRTWLGLLNIILAMATTLHVDTNISAEKRIEESDVYYQRAHGLCDKESRRNISLELIQYLLVLGQYLQGTQKSVQAWTCHGLAITTALQLGLHSPRTNKGFPAPECEIRNRVWWGCVLLDRTLSMTFGRPAMIHESYLRVGMPTTSLQVVHSPSDTDVPAPYYGPPMDAMFYTATIKLYNVMYRIIDTCYGQNLGAEEYRTDTELFALVLKAEEELEEWKSQLPSLHMRLHENGLAPEDLERMEASNKVAERFVAVLSLRYHNLQILLHRPILERFLEGCGRSSRKNSGESRRKSVKQLGISSVETCVHSAVAIISIVHTVTSLSNASWRRDLLGAWNYSLFYTFNAGLVIFAAMHVARCEIQNDANQLSRWQFVQDALPDFNMAIEALRNLDRGNRVVERCVSYLSQLTLVPISSSMLDGSAIPTPTPFNYHPAAAISDLAALPRQAPMDIDLNEFMLDTDLDLLNMSWVIPSNHHPHHDGGGGVL</sequence>
<dbReference type="GO" id="GO:0000978">
    <property type="term" value="F:RNA polymerase II cis-regulatory region sequence-specific DNA binding"/>
    <property type="evidence" value="ECO:0007669"/>
    <property type="project" value="TreeGrafter"/>
</dbReference>
<dbReference type="CDD" id="cd00067">
    <property type="entry name" value="GAL4"/>
    <property type="match status" value="1"/>
</dbReference>
<feature type="domain" description="Zn(2)-C6 fungal-type" evidence="7">
    <location>
        <begin position="344"/>
        <end position="374"/>
    </location>
</feature>
<dbReference type="PROSITE" id="PS00463">
    <property type="entry name" value="ZN2_CY6_FUNGAL_1"/>
    <property type="match status" value="1"/>
</dbReference>
<dbReference type="Gene3D" id="4.10.240.10">
    <property type="entry name" value="Zn(2)-C6 fungal-type DNA-binding domain"/>
    <property type="match status" value="1"/>
</dbReference>
<comment type="caution">
    <text evidence="8">The sequence shown here is derived from an EMBL/GenBank/DDBJ whole genome shotgun (WGS) entry which is preliminary data.</text>
</comment>
<evidence type="ECO:0000256" key="3">
    <source>
        <dbReference type="ARBA" id="ARBA00023125"/>
    </source>
</evidence>
<dbReference type="InterPro" id="IPR029058">
    <property type="entry name" value="AB_hydrolase_fold"/>
</dbReference>
<keyword evidence="3" id="KW-0238">DNA-binding</keyword>
<keyword evidence="1" id="KW-0479">Metal-binding</keyword>
<evidence type="ECO:0000313" key="9">
    <source>
        <dbReference type="Proteomes" id="UP001303473"/>
    </source>
</evidence>
<organism evidence="8 9">
    <name type="scientific">Diplogelasinospora grovesii</name>
    <dbReference type="NCBI Taxonomy" id="303347"/>
    <lineage>
        <taxon>Eukaryota</taxon>
        <taxon>Fungi</taxon>
        <taxon>Dikarya</taxon>
        <taxon>Ascomycota</taxon>
        <taxon>Pezizomycotina</taxon>
        <taxon>Sordariomycetes</taxon>
        <taxon>Sordariomycetidae</taxon>
        <taxon>Sordariales</taxon>
        <taxon>Diplogelasinosporaceae</taxon>
        <taxon>Diplogelasinospora</taxon>
    </lineage>
</organism>
<dbReference type="InterPro" id="IPR001138">
    <property type="entry name" value="Zn2Cys6_DnaBD"/>
</dbReference>
<dbReference type="EMBL" id="MU853878">
    <property type="protein sequence ID" value="KAK3936611.1"/>
    <property type="molecule type" value="Genomic_DNA"/>
</dbReference>
<feature type="region of interest" description="Disordered" evidence="6">
    <location>
        <begin position="411"/>
        <end position="457"/>
    </location>
</feature>
<keyword evidence="5" id="KW-0539">Nucleus</keyword>
<feature type="region of interest" description="Disordered" evidence="6">
    <location>
        <begin position="501"/>
        <end position="530"/>
    </location>
</feature>
<evidence type="ECO:0000313" key="8">
    <source>
        <dbReference type="EMBL" id="KAK3936611.1"/>
    </source>
</evidence>
<dbReference type="GO" id="GO:0000435">
    <property type="term" value="P:positive regulation of transcription from RNA polymerase II promoter by galactose"/>
    <property type="evidence" value="ECO:0007669"/>
    <property type="project" value="TreeGrafter"/>
</dbReference>
<evidence type="ECO:0000256" key="1">
    <source>
        <dbReference type="ARBA" id="ARBA00022723"/>
    </source>
</evidence>
<feature type="region of interest" description="Disordered" evidence="6">
    <location>
        <begin position="301"/>
        <end position="338"/>
    </location>
</feature>
<accession>A0AAN6N108</accession>
<dbReference type="Pfam" id="PF04082">
    <property type="entry name" value="Fungal_trans"/>
    <property type="match status" value="1"/>
</dbReference>
<dbReference type="InterPro" id="IPR000073">
    <property type="entry name" value="AB_hydrolase_1"/>
</dbReference>
<dbReference type="AlphaFoldDB" id="A0AAN6N108"/>
<dbReference type="Pfam" id="PF00561">
    <property type="entry name" value="Abhydrolase_1"/>
    <property type="match status" value="1"/>
</dbReference>
<dbReference type="PANTHER" id="PTHR47424:SF3">
    <property type="entry name" value="REGULATORY PROTEIN GAL4"/>
    <property type="match status" value="1"/>
</dbReference>
<dbReference type="Pfam" id="PF00172">
    <property type="entry name" value="Zn_clus"/>
    <property type="match status" value="1"/>
</dbReference>
<keyword evidence="4" id="KW-0804">Transcription</keyword>
<dbReference type="GO" id="GO:0005634">
    <property type="term" value="C:nucleus"/>
    <property type="evidence" value="ECO:0007669"/>
    <property type="project" value="TreeGrafter"/>
</dbReference>
<dbReference type="PANTHER" id="PTHR47424">
    <property type="entry name" value="REGULATORY PROTEIN GAL4"/>
    <property type="match status" value="1"/>
</dbReference>
<dbReference type="SMART" id="SM00906">
    <property type="entry name" value="Fungal_trans"/>
    <property type="match status" value="1"/>
</dbReference>
<dbReference type="SUPFAM" id="SSF57701">
    <property type="entry name" value="Zn2/Cys6 DNA-binding domain"/>
    <property type="match status" value="1"/>
</dbReference>
<dbReference type="PROSITE" id="PS50048">
    <property type="entry name" value="ZN2_CY6_FUNGAL_2"/>
    <property type="match status" value="1"/>
</dbReference>
<name>A0AAN6N108_9PEZI</name>
<reference evidence="9" key="1">
    <citation type="journal article" date="2023" name="Mol. Phylogenet. Evol.">
        <title>Genome-scale phylogeny and comparative genomics of the fungal order Sordariales.</title>
        <authorList>
            <person name="Hensen N."/>
            <person name="Bonometti L."/>
            <person name="Westerberg I."/>
            <person name="Brannstrom I.O."/>
            <person name="Guillou S."/>
            <person name="Cros-Aarteil S."/>
            <person name="Calhoun S."/>
            <person name="Haridas S."/>
            <person name="Kuo A."/>
            <person name="Mondo S."/>
            <person name="Pangilinan J."/>
            <person name="Riley R."/>
            <person name="LaButti K."/>
            <person name="Andreopoulos B."/>
            <person name="Lipzen A."/>
            <person name="Chen C."/>
            <person name="Yan M."/>
            <person name="Daum C."/>
            <person name="Ng V."/>
            <person name="Clum A."/>
            <person name="Steindorff A."/>
            <person name="Ohm R.A."/>
            <person name="Martin F."/>
            <person name="Silar P."/>
            <person name="Natvig D.O."/>
            <person name="Lalanne C."/>
            <person name="Gautier V."/>
            <person name="Ament-Velasquez S.L."/>
            <person name="Kruys A."/>
            <person name="Hutchinson M.I."/>
            <person name="Powell A.J."/>
            <person name="Barry K."/>
            <person name="Miller A.N."/>
            <person name="Grigoriev I.V."/>
            <person name="Debuchy R."/>
            <person name="Gladieux P."/>
            <person name="Hiltunen Thoren M."/>
            <person name="Johannesson H."/>
        </authorList>
    </citation>
    <scope>NUCLEOTIDE SEQUENCE [LARGE SCALE GENOMIC DNA]</scope>
    <source>
        <strain evidence="9">CBS 340.73</strain>
    </source>
</reference>
<dbReference type="Proteomes" id="UP001303473">
    <property type="component" value="Unassembled WGS sequence"/>
</dbReference>
<evidence type="ECO:0000256" key="2">
    <source>
        <dbReference type="ARBA" id="ARBA00023015"/>
    </source>
</evidence>
<evidence type="ECO:0000256" key="5">
    <source>
        <dbReference type="ARBA" id="ARBA00023242"/>
    </source>
</evidence>
<dbReference type="InterPro" id="IPR007219">
    <property type="entry name" value="XnlR_reg_dom"/>
</dbReference>
<protein>
    <recommendedName>
        <fullName evidence="7">Zn(2)-C6 fungal-type domain-containing protein</fullName>
    </recommendedName>
</protein>
<dbReference type="SUPFAM" id="SSF53474">
    <property type="entry name" value="alpha/beta-Hydrolases"/>
    <property type="match status" value="1"/>
</dbReference>
<dbReference type="GO" id="GO:0008270">
    <property type="term" value="F:zinc ion binding"/>
    <property type="evidence" value="ECO:0007669"/>
    <property type="project" value="InterPro"/>
</dbReference>